<name>A0ABR0UYW5_REHGL</name>
<feature type="region of interest" description="Disordered" evidence="1">
    <location>
        <begin position="117"/>
        <end position="262"/>
    </location>
</feature>
<comment type="caution">
    <text evidence="3">The sequence shown here is derived from an EMBL/GenBank/DDBJ whole genome shotgun (WGS) entry which is preliminary data.</text>
</comment>
<sequence>MGVELLEIGIKMKKGVIFTMRGCFRSVCNHPFLVGMLCFLIFLYRSSPFVFSLLVSCSPVLICTAILLGTLLSFGQPNIPEIEIEEKTTYEAVSIKTGVVSRDAIVVEQNESYYVERYSDKSDTNEPSLSESRRGEICSEGSSNDGAPSVEEKSRGEIESENGDNSINTLKNEWNEERLSDGEVSENQYASIPNVNDERVESDDEKSFDSETVILNSPDSPRSPWKHVEEDKEEKDDEEDDDDAIDSESDGAESSSPDASMADIMPMLDELHPLLDEESSHPTWKVPIFRLTLLDFDDKTKPFRPSGFACDNIPGSAPSILLQRRNPFEMPYDSSQERPNPMGDGFQEELAALQSREPFFKRHESFNVGPSVFGPNRQDIKMRPYFVPERAVPEESSYSPFHRQSSELSDSKVSSIPETESVGSVEDLDEQKLLEEDSPQSPSEDQEMILPKEPQLISEINHVSEHIGHGSQSSDEEESSELGEVEKRDIEFSENKFQSHDSDSEDVKRSYSRGSSSSSMSEQSSILDERKNVATEETDVSTQTSVESGDLNIKSTSVDDVSHKEPVYDSSPPAVRKNLSSSSISSDVHVDSNPSLPPVVVKRTVSFVERDSENREIEKEIPSDTEILSEPSMAHHANENESAREHDDINSGPSKSEDEKDLVVDKGETVTSPISDADYHEANERLMSTPSAGGSTPLFL</sequence>
<feature type="compositionally biased region" description="Basic and acidic residues" evidence="1">
    <location>
        <begin position="636"/>
        <end position="668"/>
    </location>
</feature>
<dbReference type="EMBL" id="JABTTQ020001905">
    <property type="protein sequence ID" value="KAK6127140.1"/>
    <property type="molecule type" value="Genomic_DNA"/>
</dbReference>
<dbReference type="PANTHER" id="PTHR33870:SF4">
    <property type="entry name" value="CARDIOMYOPATHY-ASSOCIATED PROTEIN"/>
    <property type="match status" value="1"/>
</dbReference>
<evidence type="ECO:0000313" key="3">
    <source>
        <dbReference type="EMBL" id="KAK6127140.1"/>
    </source>
</evidence>
<keyword evidence="2" id="KW-0472">Membrane</keyword>
<protein>
    <submittedName>
        <fullName evidence="3">Uncharacterized protein</fullName>
    </submittedName>
</protein>
<feature type="compositionally biased region" description="Acidic residues" evidence="1">
    <location>
        <begin position="231"/>
        <end position="251"/>
    </location>
</feature>
<feature type="compositionally biased region" description="Polar residues" evidence="1">
    <location>
        <begin position="396"/>
        <end position="422"/>
    </location>
</feature>
<feature type="compositionally biased region" description="Polar residues" evidence="1">
    <location>
        <begin position="540"/>
        <end position="559"/>
    </location>
</feature>
<evidence type="ECO:0000313" key="4">
    <source>
        <dbReference type="Proteomes" id="UP001318860"/>
    </source>
</evidence>
<feature type="compositionally biased region" description="Basic and acidic residues" evidence="1">
    <location>
        <begin position="484"/>
        <end position="509"/>
    </location>
</feature>
<feature type="compositionally biased region" description="Polar residues" evidence="1">
    <location>
        <begin position="185"/>
        <end position="194"/>
    </location>
</feature>
<feature type="transmembrane region" description="Helical" evidence="2">
    <location>
        <begin position="50"/>
        <end position="74"/>
    </location>
</feature>
<feature type="compositionally biased region" description="Low complexity" evidence="1">
    <location>
        <begin position="512"/>
        <end position="525"/>
    </location>
</feature>
<keyword evidence="4" id="KW-1185">Reference proteome</keyword>
<dbReference type="Proteomes" id="UP001318860">
    <property type="component" value="Unassembled WGS sequence"/>
</dbReference>
<reference evidence="3 4" key="1">
    <citation type="journal article" date="2021" name="Comput. Struct. Biotechnol. J.">
        <title>De novo genome assembly of the potent medicinal plant Rehmannia glutinosa using nanopore technology.</title>
        <authorList>
            <person name="Ma L."/>
            <person name="Dong C."/>
            <person name="Song C."/>
            <person name="Wang X."/>
            <person name="Zheng X."/>
            <person name="Niu Y."/>
            <person name="Chen S."/>
            <person name="Feng W."/>
        </authorList>
    </citation>
    <scope>NUCLEOTIDE SEQUENCE [LARGE SCALE GENOMIC DNA]</scope>
    <source>
        <strain evidence="3">DH-2019</strain>
    </source>
</reference>
<feature type="region of interest" description="Disordered" evidence="1">
    <location>
        <begin position="392"/>
        <end position="597"/>
    </location>
</feature>
<gene>
    <name evidence="3" type="ORF">DH2020_039119</name>
</gene>
<evidence type="ECO:0000256" key="2">
    <source>
        <dbReference type="SAM" id="Phobius"/>
    </source>
</evidence>
<accession>A0ABR0UYW5</accession>
<organism evidence="3 4">
    <name type="scientific">Rehmannia glutinosa</name>
    <name type="common">Chinese foxglove</name>
    <dbReference type="NCBI Taxonomy" id="99300"/>
    <lineage>
        <taxon>Eukaryota</taxon>
        <taxon>Viridiplantae</taxon>
        <taxon>Streptophyta</taxon>
        <taxon>Embryophyta</taxon>
        <taxon>Tracheophyta</taxon>
        <taxon>Spermatophyta</taxon>
        <taxon>Magnoliopsida</taxon>
        <taxon>eudicotyledons</taxon>
        <taxon>Gunneridae</taxon>
        <taxon>Pentapetalae</taxon>
        <taxon>asterids</taxon>
        <taxon>lamiids</taxon>
        <taxon>Lamiales</taxon>
        <taxon>Orobanchaceae</taxon>
        <taxon>Rehmannieae</taxon>
        <taxon>Rehmannia</taxon>
    </lineage>
</organism>
<keyword evidence="2" id="KW-0812">Transmembrane</keyword>
<proteinExistence type="predicted"/>
<evidence type="ECO:0000256" key="1">
    <source>
        <dbReference type="SAM" id="MobiDB-lite"/>
    </source>
</evidence>
<dbReference type="PANTHER" id="PTHR33870">
    <property type="entry name" value="CARDIOMYOPATHY-ASSOCIATED PROTEIN"/>
    <property type="match status" value="1"/>
</dbReference>
<feature type="compositionally biased region" description="Basic and acidic residues" evidence="1">
    <location>
        <begin position="610"/>
        <end position="622"/>
    </location>
</feature>
<feature type="region of interest" description="Disordered" evidence="1">
    <location>
        <begin position="610"/>
        <end position="700"/>
    </location>
</feature>
<feature type="transmembrane region" description="Helical" evidence="2">
    <location>
        <begin position="22"/>
        <end position="44"/>
    </location>
</feature>
<keyword evidence="2" id="KW-1133">Transmembrane helix</keyword>
<feature type="compositionally biased region" description="Acidic residues" evidence="1">
    <location>
        <begin position="474"/>
        <end position="483"/>
    </location>
</feature>
<feature type="compositionally biased region" description="Polar residues" evidence="1">
    <location>
        <begin position="163"/>
        <end position="172"/>
    </location>
</feature>